<evidence type="ECO:0000256" key="2">
    <source>
        <dbReference type="ARBA" id="ARBA00022475"/>
    </source>
</evidence>
<evidence type="ECO:0000313" key="10">
    <source>
        <dbReference type="EMBL" id="UUP15044.1"/>
    </source>
</evidence>
<dbReference type="Pfam" id="PF03799">
    <property type="entry name" value="FtsQ_DivIB_C"/>
    <property type="match status" value="1"/>
</dbReference>
<dbReference type="PROSITE" id="PS51779">
    <property type="entry name" value="POTRA"/>
    <property type="match status" value="1"/>
</dbReference>
<dbReference type="InterPro" id="IPR050487">
    <property type="entry name" value="FtsQ_DivIB"/>
</dbReference>
<evidence type="ECO:0000256" key="8">
    <source>
        <dbReference type="SAM" id="Phobius"/>
    </source>
</evidence>
<dbReference type="PANTHER" id="PTHR37820">
    <property type="entry name" value="CELL DIVISION PROTEIN DIVIB"/>
    <property type="match status" value="1"/>
</dbReference>
<evidence type="ECO:0000313" key="11">
    <source>
        <dbReference type="Proteomes" id="UP001316184"/>
    </source>
</evidence>
<evidence type="ECO:0000256" key="6">
    <source>
        <dbReference type="ARBA" id="ARBA00023136"/>
    </source>
</evidence>
<evidence type="ECO:0000256" key="3">
    <source>
        <dbReference type="ARBA" id="ARBA00022618"/>
    </source>
</evidence>
<keyword evidence="11" id="KW-1185">Reference proteome</keyword>
<organism evidence="10 11">
    <name type="scientific">Aeromicrobium wangtongii</name>
    <dbReference type="NCBI Taxonomy" id="2969247"/>
    <lineage>
        <taxon>Bacteria</taxon>
        <taxon>Bacillati</taxon>
        <taxon>Actinomycetota</taxon>
        <taxon>Actinomycetes</taxon>
        <taxon>Propionibacteriales</taxon>
        <taxon>Nocardioidaceae</taxon>
        <taxon>Aeromicrobium</taxon>
    </lineage>
</organism>
<accession>A0ABY5MDP5</accession>
<keyword evidence="6 8" id="KW-0472">Membrane</keyword>
<dbReference type="EMBL" id="CP102173">
    <property type="protein sequence ID" value="UUP15044.1"/>
    <property type="molecule type" value="Genomic_DNA"/>
</dbReference>
<keyword evidence="5 8" id="KW-1133">Transmembrane helix</keyword>
<dbReference type="Pfam" id="PF08478">
    <property type="entry name" value="POTRA_1"/>
    <property type="match status" value="1"/>
</dbReference>
<dbReference type="InterPro" id="IPR034746">
    <property type="entry name" value="POTRA"/>
</dbReference>
<keyword evidence="3" id="KW-0132">Cell division</keyword>
<evidence type="ECO:0000259" key="9">
    <source>
        <dbReference type="PROSITE" id="PS51779"/>
    </source>
</evidence>
<keyword evidence="2" id="KW-1003">Cell membrane</keyword>
<dbReference type="Proteomes" id="UP001316184">
    <property type="component" value="Chromosome"/>
</dbReference>
<dbReference type="InterPro" id="IPR005548">
    <property type="entry name" value="Cell_div_FtsQ/DivIB_C"/>
</dbReference>
<comment type="subcellular location">
    <subcellularLocation>
        <location evidence="1">Membrane</location>
    </subcellularLocation>
</comment>
<evidence type="ECO:0000256" key="7">
    <source>
        <dbReference type="ARBA" id="ARBA00023306"/>
    </source>
</evidence>
<sequence length="241" mass="26561">MTLDPFSERIRSERRRRWIRIAIAVLAVAGLGALVWLIWFSSVLAVRDVEVAGRTTLKQAQVLRAAQVPAGRPMARVDLEAIEGRIAALNRVDTVEVSRSWPRTVSIRIVERKAVVWATVGGQVRGIDRNGIAFRSYGSPPKDLLEAKITLTDSRDRVQTFQAVAEVVVAITGQDPALLRQIRSVSAASKDSIELELDEGRTVVWGSSDKAERKLVVLDSLLAIDAARYDVSAPDQPTTRE</sequence>
<dbReference type="InterPro" id="IPR013685">
    <property type="entry name" value="POTRA_FtsQ_type"/>
</dbReference>
<dbReference type="Gene3D" id="3.10.20.310">
    <property type="entry name" value="membrane protein fhac"/>
    <property type="match status" value="1"/>
</dbReference>
<name>A0ABY5MDP5_9ACTN</name>
<evidence type="ECO:0000256" key="1">
    <source>
        <dbReference type="ARBA" id="ARBA00004370"/>
    </source>
</evidence>
<dbReference type="RefSeq" id="WP_232399096.1">
    <property type="nucleotide sequence ID" value="NZ_CP102173.1"/>
</dbReference>
<feature type="domain" description="POTRA" evidence="9">
    <location>
        <begin position="44"/>
        <end position="112"/>
    </location>
</feature>
<reference evidence="10 11" key="1">
    <citation type="submission" date="2022-08" db="EMBL/GenBank/DDBJ databases">
        <title>novel species in genus Aeromicrobium.</title>
        <authorList>
            <person name="Ye L."/>
        </authorList>
    </citation>
    <scope>NUCLEOTIDE SEQUENCE [LARGE SCALE GENOMIC DNA]</scope>
    <source>
        <strain evidence="11">zg-Y1379</strain>
    </source>
</reference>
<proteinExistence type="predicted"/>
<protein>
    <submittedName>
        <fullName evidence="10">FtsQ-type POTRA domain-containing protein</fullName>
    </submittedName>
</protein>
<evidence type="ECO:0000256" key="5">
    <source>
        <dbReference type="ARBA" id="ARBA00022989"/>
    </source>
</evidence>
<gene>
    <name evidence="10" type="ORF">NQV15_06950</name>
</gene>
<evidence type="ECO:0000256" key="4">
    <source>
        <dbReference type="ARBA" id="ARBA00022692"/>
    </source>
</evidence>
<keyword evidence="4 8" id="KW-0812">Transmembrane</keyword>
<dbReference type="PANTHER" id="PTHR37820:SF1">
    <property type="entry name" value="CELL DIVISION PROTEIN FTSQ"/>
    <property type="match status" value="1"/>
</dbReference>
<keyword evidence="7" id="KW-0131">Cell cycle</keyword>
<feature type="transmembrane region" description="Helical" evidence="8">
    <location>
        <begin position="21"/>
        <end position="40"/>
    </location>
</feature>